<comment type="similarity">
    <text evidence="1">Belongs to the thioesterase family.</text>
</comment>
<evidence type="ECO:0000256" key="1">
    <source>
        <dbReference type="ARBA" id="ARBA00007169"/>
    </source>
</evidence>
<dbReference type="SUPFAM" id="SSF53474">
    <property type="entry name" value="alpha/beta-Hydrolases"/>
    <property type="match status" value="1"/>
</dbReference>
<dbReference type="InterPro" id="IPR001031">
    <property type="entry name" value="Thioesterase"/>
</dbReference>
<sequence length="250" mass="26161">MSVEQPVRLHCFAHSAEGVGVFDDWAADVGAGVEPVPVLLPGCAQRRTEPRITTHAALLADVLPSFTESRRGPYALYGAGLGAMAARGVTRALLEAGLPGPAFLAVGAWPPPRPPAALPDVRRATDAELLHALSRGGAVPAHSDEGIFLRAMLPVLRADLELAQDLEDAAGRPSPAGPLTTPVLVVVAPDGPYSAGDAAGDWHRWTDGPVRVRTVPGPHAFGRGGRELPRLLGRACRIARRLVQEAEPVG</sequence>
<dbReference type="GO" id="GO:0008610">
    <property type="term" value="P:lipid biosynthetic process"/>
    <property type="evidence" value="ECO:0007669"/>
    <property type="project" value="TreeGrafter"/>
</dbReference>
<evidence type="ECO:0000313" key="3">
    <source>
        <dbReference type="EMBL" id="MDQ0904428.1"/>
    </source>
</evidence>
<dbReference type="Proteomes" id="UP001234216">
    <property type="component" value="Unassembled WGS sequence"/>
</dbReference>
<evidence type="ECO:0000259" key="2">
    <source>
        <dbReference type="Pfam" id="PF00975"/>
    </source>
</evidence>
<dbReference type="InterPro" id="IPR029058">
    <property type="entry name" value="AB_hydrolase_fold"/>
</dbReference>
<dbReference type="Gene3D" id="3.40.50.1820">
    <property type="entry name" value="alpha/beta hydrolase"/>
    <property type="match status" value="1"/>
</dbReference>
<proteinExistence type="inferred from homology"/>
<evidence type="ECO:0000313" key="4">
    <source>
        <dbReference type="Proteomes" id="UP001234216"/>
    </source>
</evidence>
<name>A0AAW8F4M6_9ACTN</name>
<dbReference type="PANTHER" id="PTHR11487">
    <property type="entry name" value="THIOESTERASE"/>
    <property type="match status" value="1"/>
</dbReference>
<protein>
    <submittedName>
        <fullName evidence="3">Surfactin synthase thioesterase subunit</fullName>
    </submittedName>
</protein>
<dbReference type="PANTHER" id="PTHR11487:SF0">
    <property type="entry name" value="S-ACYL FATTY ACID SYNTHASE THIOESTERASE, MEDIUM CHAIN"/>
    <property type="match status" value="1"/>
</dbReference>
<comment type="caution">
    <text evidence="3">The sequence shown here is derived from an EMBL/GenBank/DDBJ whole genome shotgun (WGS) entry which is preliminary data.</text>
</comment>
<gene>
    <name evidence="3" type="ORF">QFZ22_000413</name>
</gene>
<dbReference type="EMBL" id="JAUSZV010000003">
    <property type="protein sequence ID" value="MDQ0904428.1"/>
    <property type="molecule type" value="Genomic_DNA"/>
</dbReference>
<accession>A0AAW8F4M6</accession>
<dbReference type="AlphaFoldDB" id="A0AAW8F4M6"/>
<reference evidence="3" key="1">
    <citation type="submission" date="2023-07" db="EMBL/GenBank/DDBJ databases">
        <title>Comparative genomics of wheat-associated soil bacteria to identify genetic determinants of phenazine resistance.</title>
        <authorList>
            <person name="Mouncey N."/>
        </authorList>
    </citation>
    <scope>NUCLEOTIDE SEQUENCE</scope>
    <source>
        <strain evidence="3">V4I22</strain>
    </source>
</reference>
<dbReference type="Pfam" id="PF00975">
    <property type="entry name" value="Thioesterase"/>
    <property type="match status" value="1"/>
</dbReference>
<feature type="domain" description="Thioesterase" evidence="2">
    <location>
        <begin position="8"/>
        <end position="224"/>
    </location>
</feature>
<dbReference type="InterPro" id="IPR012223">
    <property type="entry name" value="TEII"/>
</dbReference>
<dbReference type="RefSeq" id="WP_306972020.1">
    <property type="nucleotide sequence ID" value="NZ_JAUSZV010000003.1"/>
</dbReference>
<organism evidence="3 4">
    <name type="scientific">Streptomyces canus</name>
    <dbReference type="NCBI Taxonomy" id="58343"/>
    <lineage>
        <taxon>Bacteria</taxon>
        <taxon>Bacillati</taxon>
        <taxon>Actinomycetota</taxon>
        <taxon>Actinomycetes</taxon>
        <taxon>Kitasatosporales</taxon>
        <taxon>Streptomycetaceae</taxon>
        <taxon>Streptomyces</taxon>
        <taxon>Streptomyces aurantiacus group</taxon>
    </lineage>
</organism>